<dbReference type="InterPro" id="IPR008906">
    <property type="entry name" value="HATC_C_dom"/>
</dbReference>
<protein>
    <submittedName>
        <fullName evidence="3">Protein kinase domain-containing protein</fullName>
    </submittedName>
</protein>
<dbReference type="PROSITE" id="PS50011">
    <property type="entry name" value="PROTEIN_KINASE_DOM"/>
    <property type="match status" value="1"/>
</dbReference>
<dbReference type="Gene3D" id="1.10.510.10">
    <property type="entry name" value="Transferase(Phosphotransferase) domain 1"/>
    <property type="match status" value="1"/>
</dbReference>
<dbReference type="PANTHER" id="PTHR44167:SF24">
    <property type="entry name" value="SERINE_THREONINE-PROTEIN KINASE CHK2"/>
    <property type="match status" value="1"/>
</dbReference>
<sequence length="300" mass="34446">MYNIREVNKYYELDRVFSVIFGEPGQLFISKKSLNAHQKAEVEVTEYLRAKKIPIECDPYGFWTGDNTVKWPILSKIATRFLSAPCTSAEAERKNDTKKSVELHNIDIGVLRFFNKKCVSASDSNQERCNCGEFLLDQLDQYVQLTGIDGEVNHAHWIGGNTCVALKIFNDIERFKQEFHVLQFLNEIDDSERNHIIKMLGHWKDDRNILIALELGGQDLETYYHERVPQHGRRRAKSNEAFLIKIIKGAALALAQFHKYGGHNDIKDDNFIVSLDQDTNADVIDVKLIDFNTSHLSDVV</sequence>
<dbReference type="GO" id="GO:0044773">
    <property type="term" value="P:mitotic DNA damage checkpoint signaling"/>
    <property type="evidence" value="ECO:0007669"/>
    <property type="project" value="TreeGrafter"/>
</dbReference>
<dbReference type="InterPro" id="IPR000719">
    <property type="entry name" value="Prot_kinase_dom"/>
</dbReference>
<dbReference type="Proteomes" id="UP000887560">
    <property type="component" value="Unplaced"/>
</dbReference>
<reference evidence="3" key="1">
    <citation type="submission" date="2022-11" db="UniProtKB">
        <authorList>
            <consortium name="WormBaseParasite"/>
        </authorList>
    </citation>
    <scope>IDENTIFICATION</scope>
</reference>
<dbReference type="GO" id="GO:0046983">
    <property type="term" value="F:protein dimerization activity"/>
    <property type="evidence" value="ECO:0007669"/>
    <property type="project" value="InterPro"/>
</dbReference>
<accession>A0A915NJL2</accession>
<dbReference type="Pfam" id="PF00069">
    <property type="entry name" value="Pkinase"/>
    <property type="match status" value="1"/>
</dbReference>
<dbReference type="SUPFAM" id="SSF53098">
    <property type="entry name" value="Ribonuclease H-like"/>
    <property type="match status" value="1"/>
</dbReference>
<dbReference type="AlphaFoldDB" id="A0A915NJL2"/>
<dbReference type="InterPro" id="IPR011009">
    <property type="entry name" value="Kinase-like_dom_sf"/>
</dbReference>
<dbReference type="GO" id="GO:0005737">
    <property type="term" value="C:cytoplasm"/>
    <property type="evidence" value="ECO:0007669"/>
    <property type="project" value="TreeGrafter"/>
</dbReference>
<dbReference type="PANTHER" id="PTHR44167">
    <property type="entry name" value="OVARIAN-SPECIFIC SERINE/THREONINE-PROTEIN KINASE LOK-RELATED"/>
    <property type="match status" value="1"/>
</dbReference>
<organism evidence="2 3">
    <name type="scientific">Meloidogyne floridensis</name>
    <dbReference type="NCBI Taxonomy" id="298350"/>
    <lineage>
        <taxon>Eukaryota</taxon>
        <taxon>Metazoa</taxon>
        <taxon>Ecdysozoa</taxon>
        <taxon>Nematoda</taxon>
        <taxon>Chromadorea</taxon>
        <taxon>Rhabditida</taxon>
        <taxon>Tylenchina</taxon>
        <taxon>Tylenchomorpha</taxon>
        <taxon>Tylenchoidea</taxon>
        <taxon>Meloidogynidae</taxon>
        <taxon>Meloidogyninae</taxon>
        <taxon>Meloidogyne</taxon>
    </lineage>
</organism>
<evidence type="ECO:0000313" key="3">
    <source>
        <dbReference type="WBParaSite" id="scf7180000419323.g3650"/>
    </source>
</evidence>
<dbReference type="GO" id="GO:0005524">
    <property type="term" value="F:ATP binding"/>
    <property type="evidence" value="ECO:0007669"/>
    <property type="project" value="InterPro"/>
</dbReference>
<dbReference type="SUPFAM" id="SSF56112">
    <property type="entry name" value="Protein kinase-like (PK-like)"/>
    <property type="match status" value="1"/>
</dbReference>
<name>A0A915NJL2_9BILA</name>
<proteinExistence type="predicted"/>
<dbReference type="InterPro" id="IPR012337">
    <property type="entry name" value="RNaseH-like_sf"/>
</dbReference>
<evidence type="ECO:0000259" key="1">
    <source>
        <dbReference type="PROSITE" id="PS50011"/>
    </source>
</evidence>
<dbReference type="Pfam" id="PF05699">
    <property type="entry name" value="Dimer_Tnp_hAT"/>
    <property type="match status" value="1"/>
</dbReference>
<keyword evidence="2" id="KW-1185">Reference proteome</keyword>
<dbReference type="GO" id="GO:0005634">
    <property type="term" value="C:nucleus"/>
    <property type="evidence" value="ECO:0007669"/>
    <property type="project" value="TreeGrafter"/>
</dbReference>
<feature type="domain" description="Protein kinase" evidence="1">
    <location>
        <begin position="138"/>
        <end position="300"/>
    </location>
</feature>
<dbReference type="GO" id="GO:0004674">
    <property type="term" value="F:protein serine/threonine kinase activity"/>
    <property type="evidence" value="ECO:0007669"/>
    <property type="project" value="TreeGrafter"/>
</dbReference>
<dbReference type="WBParaSite" id="scf7180000419323.g3650">
    <property type="protein sequence ID" value="scf7180000419323.g3650"/>
    <property type="gene ID" value="scf7180000419323.g3650"/>
</dbReference>
<evidence type="ECO:0000313" key="2">
    <source>
        <dbReference type="Proteomes" id="UP000887560"/>
    </source>
</evidence>